<dbReference type="PROSITE" id="PS50975">
    <property type="entry name" value="ATP_GRASP"/>
    <property type="match status" value="1"/>
</dbReference>
<evidence type="ECO:0000313" key="11">
    <source>
        <dbReference type="Proteomes" id="UP000182769"/>
    </source>
</evidence>
<keyword evidence="3" id="KW-0847">Vitamin C</keyword>
<organism evidence="10 11">
    <name type="scientific">Marinomonas fungiae</name>
    <dbReference type="NCBI Taxonomy" id="1137284"/>
    <lineage>
        <taxon>Bacteria</taxon>
        <taxon>Pseudomonadati</taxon>
        <taxon>Pseudomonadota</taxon>
        <taxon>Gammaproteobacteria</taxon>
        <taxon>Oceanospirillales</taxon>
        <taxon>Oceanospirillaceae</taxon>
        <taxon>Marinomonas</taxon>
    </lineage>
</organism>
<dbReference type="GO" id="GO:0005506">
    <property type="term" value="F:iron ion binding"/>
    <property type="evidence" value="ECO:0007669"/>
    <property type="project" value="InterPro"/>
</dbReference>
<dbReference type="GO" id="GO:0031418">
    <property type="term" value="F:L-ascorbic acid binding"/>
    <property type="evidence" value="ECO:0007669"/>
    <property type="project" value="UniProtKB-KW"/>
</dbReference>
<evidence type="ECO:0000256" key="2">
    <source>
        <dbReference type="ARBA" id="ARBA00022723"/>
    </source>
</evidence>
<evidence type="ECO:0000256" key="7">
    <source>
        <dbReference type="PROSITE-ProRule" id="PRU00409"/>
    </source>
</evidence>
<dbReference type="STRING" id="1137284.GCA_001418205_01433"/>
<dbReference type="InterPro" id="IPR005123">
    <property type="entry name" value="Oxoglu/Fe-dep_dioxygenase_dom"/>
</dbReference>
<evidence type="ECO:0000256" key="5">
    <source>
        <dbReference type="ARBA" id="ARBA00023002"/>
    </source>
</evidence>
<evidence type="ECO:0000256" key="4">
    <source>
        <dbReference type="ARBA" id="ARBA00022964"/>
    </source>
</evidence>
<dbReference type="GO" id="GO:0005524">
    <property type="term" value="F:ATP binding"/>
    <property type="evidence" value="ECO:0007669"/>
    <property type="project" value="UniProtKB-UniRule"/>
</dbReference>
<dbReference type="Gene3D" id="2.60.120.620">
    <property type="entry name" value="q2cbj1_9rhob like domain"/>
    <property type="match status" value="1"/>
</dbReference>
<dbReference type="SUPFAM" id="SSF56059">
    <property type="entry name" value="Glutathione synthetase ATP-binding domain-like"/>
    <property type="match status" value="1"/>
</dbReference>
<dbReference type="PANTHER" id="PTHR10869:SF246">
    <property type="entry name" value="TRANSMEMBRANE PROLYL 4-HYDROXYLASE"/>
    <property type="match status" value="1"/>
</dbReference>
<dbReference type="Pfam" id="PF13640">
    <property type="entry name" value="2OG-FeII_Oxy_3"/>
    <property type="match status" value="1"/>
</dbReference>
<dbReference type="Gene3D" id="3.30.470.20">
    <property type="entry name" value="ATP-grasp fold, B domain"/>
    <property type="match status" value="1"/>
</dbReference>
<dbReference type="AlphaFoldDB" id="A0A0K6IJX2"/>
<comment type="cofactor">
    <cofactor evidence="1">
        <name>L-ascorbate</name>
        <dbReference type="ChEBI" id="CHEBI:38290"/>
    </cofactor>
</comment>
<dbReference type="GO" id="GO:0016874">
    <property type="term" value="F:ligase activity"/>
    <property type="evidence" value="ECO:0007669"/>
    <property type="project" value="UniProtKB-KW"/>
</dbReference>
<keyword evidence="6" id="KW-0408">Iron</keyword>
<dbReference type="EMBL" id="CYHG01000004">
    <property type="protein sequence ID" value="CUB03582.1"/>
    <property type="molecule type" value="Genomic_DNA"/>
</dbReference>
<keyword evidence="2" id="KW-0479">Metal-binding</keyword>
<proteinExistence type="predicted"/>
<keyword evidence="4" id="KW-0223">Dioxygenase</keyword>
<keyword evidence="10" id="KW-0436">Ligase</keyword>
<accession>A0A0K6IJX2</accession>
<dbReference type="OrthoDB" id="269774at2"/>
<dbReference type="GO" id="GO:0004656">
    <property type="term" value="F:procollagen-proline 4-dioxygenase activity"/>
    <property type="evidence" value="ECO:0007669"/>
    <property type="project" value="TreeGrafter"/>
</dbReference>
<dbReference type="Pfam" id="PF03133">
    <property type="entry name" value="TTL"/>
    <property type="match status" value="1"/>
</dbReference>
<keyword evidence="7" id="KW-0067">ATP-binding</keyword>
<keyword evidence="11" id="KW-1185">Reference proteome</keyword>
<keyword evidence="7" id="KW-0547">Nucleotide-binding</keyword>
<name>A0A0K6IJX2_9GAMM</name>
<dbReference type="InterPro" id="IPR045054">
    <property type="entry name" value="P4HA-like"/>
</dbReference>
<dbReference type="InterPro" id="IPR004344">
    <property type="entry name" value="TTL/TTLL_fam"/>
</dbReference>
<dbReference type="RefSeq" id="WP_055462550.1">
    <property type="nucleotide sequence ID" value="NZ_CYHG01000004.1"/>
</dbReference>
<reference evidence="11" key="1">
    <citation type="submission" date="2015-08" db="EMBL/GenBank/DDBJ databases">
        <authorList>
            <person name="Varghese N."/>
        </authorList>
    </citation>
    <scope>NUCLEOTIDE SEQUENCE [LARGE SCALE GENOMIC DNA]</scope>
    <source>
        <strain evidence="11">JCM 18476</strain>
    </source>
</reference>
<sequence>MIDFAPIQKTYPDTQVLNASPFVGFRDGVVSPEECAYLIALATGKTQRAKVSLDDDSDIIDGRSGSNCWLRYSEDETVRKIGERLSAIVGIPLENAEAMQIIHYGVDQEYRAHYDAYDLTNARGQRCCSFGGQRLVTALVYLNDVESGGGTRFDKLNAEVQAKQGRMALFNNVVDDYNAPHPDSLHAGTPVIKGEKWAFNIWFHARPMTEKQDFQHYPKLDKVPAKAAPRTTAVTQKPSIMTNKINRATKLLQQAIDQLDPVLVRKAQPVCFTYWDTYGNSLLDLSDVSEGTRVLRVIDRTIVNALSNKAALAQAIKDHHLEGIAPATYFSIAEALNHKAEPAPLWFIKNCFGTGGQGMSCVTHEELASVELPSNYIVQAGVTDLALFEGRKFTTRTYCLIWNQTIYLYQNGFLVVHGQTYDPHSTDYAVQIDHAGYHTEDGAVTMRQLLDHPDYDRYYPGIKQLIQNLTPVLEPSRLAADSNRYILLGIDLLLRNDGSAQLVEINTFPNFIHTNEIIQHVNIPFFAAALRTMLGDPTMVLEPILPSNEAMR</sequence>
<evidence type="ECO:0000259" key="9">
    <source>
        <dbReference type="PROSITE" id="PS51471"/>
    </source>
</evidence>
<protein>
    <submittedName>
        <fullName evidence="10">Tubulin-tyrosine ligase family/2OG-Fe(II) oxygenase superfamily</fullName>
    </submittedName>
</protein>
<evidence type="ECO:0000313" key="10">
    <source>
        <dbReference type="EMBL" id="CUB03582.1"/>
    </source>
</evidence>
<dbReference type="PROSITE" id="PS51471">
    <property type="entry name" value="FE2OG_OXY"/>
    <property type="match status" value="1"/>
</dbReference>
<dbReference type="PANTHER" id="PTHR10869">
    <property type="entry name" value="PROLYL 4-HYDROXYLASE ALPHA SUBUNIT"/>
    <property type="match status" value="1"/>
</dbReference>
<dbReference type="Proteomes" id="UP000182769">
    <property type="component" value="Unassembled WGS sequence"/>
</dbReference>
<dbReference type="InterPro" id="IPR006620">
    <property type="entry name" value="Pro_4_hyd_alph"/>
</dbReference>
<feature type="domain" description="ATP-grasp" evidence="8">
    <location>
        <begin position="487"/>
        <end position="534"/>
    </location>
</feature>
<evidence type="ECO:0000256" key="1">
    <source>
        <dbReference type="ARBA" id="ARBA00001961"/>
    </source>
</evidence>
<gene>
    <name evidence="10" type="ORF">Ga0061065_10413</name>
</gene>
<dbReference type="InterPro" id="IPR044862">
    <property type="entry name" value="Pro_4_hyd_alph_FE2OG_OXY"/>
</dbReference>
<dbReference type="InterPro" id="IPR011761">
    <property type="entry name" value="ATP-grasp"/>
</dbReference>
<evidence type="ECO:0000259" key="8">
    <source>
        <dbReference type="PROSITE" id="PS50975"/>
    </source>
</evidence>
<dbReference type="SMART" id="SM00702">
    <property type="entry name" value="P4Hc"/>
    <property type="match status" value="1"/>
</dbReference>
<keyword evidence="5" id="KW-0560">Oxidoreductase</keyword>
<evidence type="ECO:0000256" key="6">
    <source>
        <dbReference type="ARBA" id="ARBA00023004"/>
    </source>
</evidence>
<evidence type="ECO:0000256" key="3">
    <source>
        <dbReference type="ARBA" id="ARBA00022896"/>
    </source>
</evidence>
<feature type="domain" description="Fe2OG dioxygenase" evidence="9">
    <location>
        <begin position="95"/>
        <end position="205"/>
    </location>
</feature>